<dbReference type="CDD" id="cd07905">
    <property type="entry name" value="Adenylation_DNA_ligase_LigC"/>
    <property type="match status" value="1"/>
</dbReference>
<dbReference type="PANTHER" id="PTHR45674">
    <property type="entry name" value="DNA LIGASE 1/3 FAMILY MEMBER"/>
    <property type="match status" value="1"/>
</dbReference>
<evidence type="ECO:0000259" key="5">
    <source>
        <dbReference type="PROSITE" id="PS50160"/>
    </source>
</evidence>
<comment type="catalytic activity">
    <reaction evidence="4">
        <text>ATP + (deoxyribonucleotide)n-3'-hydroxyl + 5'-phospho-(deoxyribonucleotide)m = (deoxyribonucleotide)n+m + AMP + diphosphate.</text>
        <dbReference type="EC" id="6.5.1.1"/>
    </reaction>
</comment>
<evidence type="ECO:0000256" key="2">
    <source>
        <dbReference type="ARBA" id="ARBA00012727"/>
    </source>
</evidence>
<dbReference type="SUPFAM" id="SSF50249">
    <property type="entry name" value="Nucleic acid-binding proteins"/>
    <property type="match status" value="1"/>
</dbReference>
<dbReference type="InterPro" id="IPR012340">
    <property type="entry name" value="NA-bd_OB-fold"/>
</dbReference>
<gene>
    <name evidence="6" type="ORF">DI536_16610</name>
</gene>
<dbReference type="GO" id="GO:0003910">
    <property type="term" value="F:DNA ligase (ATP) activity"/>
    <property type="evidence" value="ECO:0007669"/>
    <property type="project" value="UniProtKB-EC"/>
</dbReference>
<dbReference type="InterPro" id="IPR044117">
    <property type="entry name" value="OBF_LigC-like"/>
</dbReference>
<dbReference type="Proteomes" id="UP000249061">
    <property type="component" value="Unassembled WGS sequence"/>
</dbReference>
<dbReference type="Pfam" id="PF01068">
    <property type="entry name" value="DNA_ligase_A_M"/>
    <property type="match status" value="1"/>
</dbReference>
<dbReference type="EMBL" id="QFQP01000013">
    <property type="protein sequence ID" value="PZR11947.1"/>
    <property type="molecule type" value="Genomic_DNA"/>
</dbReference>
<proteinExistence type="inferred from homology"/>
<dbReference type="AlphaFoldDB" id="A0A2W5TDF1"/>
<dbReference type="Pfam" id="PF04679">
    <property type="entry name" value="DNA_ligase_A_C"/>
    <property type="match status" value="1"/>
</dbReference>
<dbReference type="SUPFAM" id="SSF56091">
    <property type="entry name" value="DNA ligase/mRNA capping enzyme, catalytic domain"/>
    <property type="match status" value="1"/>
</dbReference>
<evidence type="ECO:0000256" key="1">
    <source>
        <dbReference type="ARBA" id="ARBA00007572"/>
    </source>
</evidence>
<dbReference type="Gene3D" id="3.30.470.30">
    <property type="entry name" value="DNA ligase/mRNA capping enzyme"/>
    <property type="match status" value="1"/>
</dbReference>
<dbReference type="InterPro" id="IPR050191">
    <property type="entry name" value="ATP-dep_DNA_ligase"/>
</dbReference>
<evidence type="ECO:0000256" key="4">
    <source>
        <dbReference type="ARBA" id="ARBA00034003"/>
    </source>
</evidence>
<dbReference type="InterPro" id="IPR044119">
    <property type="entry name" value="Adenylation_LigC-like"/>
</dbReference>
<dbReference type="CDD" id="cd07970">
    <property type="entry name" value="OBF_DNA_ligase_LigC"/>
    <property type="match status" value="1"/>
</dbReference>
<dbReference type="InterPro" id="IPR012310">
    <property type="entry name" value="DNA_ligase_ATP-dep_cent"/>
</dbReference>
<evidence type="ECO:0000313" key="6">
    <source>
        <dbReference type="EMBL" id="PZR11947.1"/>
    </source>
</evidence>
<dbReference type="NCBIfam" id="NF006078">
    <property type="entry name" value="PRK08224.1"/>
    <property type="match status" value="1"/>
</dbReference>
<dbReference type="InterPro" id="IPR012309">
    <property type="entry name" value="DNA_ligase_ATP-dep_C"/>
</dbReference>
<dbReference type="GO" id="GO:0006281">
    <property type="term" value="P:DNA repair"/>
    <property type="evidence" value="ECO:0007669"/>
    <property type="project" value="InterPro"/>
</dbReference>
<keyword evidence="3 6" id="KW-0436">Ligase</keyword>
<dbReference type="EC" id="6.5.1.1" evidence="2"/>
<feature type="domain" description="ATP-dependent DNA ligase family profile" evidence="5">
    <location>
        <begin position="115"/>
        <end position="227"/>
    </location>
</feature>
<name>A0A2W5TDF1_9BACT</name>
<dbReference type="Gene3D" id="2.40.50.140">
    <property type="entry name" value="Nucleic acid-binding proteins"/>
    <property type="match status" value="1"/>
</dbReference>
<reference evidence="6 7" key="1">
    <citation type="submission" date="2017-08" db="EMBL/GenBank/DDBJ databases">
        <title>Infants hospitalized years apart are colonized by the same room-sourced microbial strains.</title>
        <authorList>
            <person name="Brooks B."/>
            <person name="Olm M.R."/>
            <person name="Firek B.A."/>
            <person name="Baker R."/>
            <person name="Thomas B.C."/>
            <person name="Morowitz M.J."/>
            <person name="Banfield J.F."/>
        </authorList>
    </citation>
    <scope>NUCLEOTIDE SEQUENCE [LARGE SCALE GENOMIC DNA]</scope>
    <source>
        <strain evidence="6">S2_003_000_R2_14</strain>
    </source>
</reference>
<comment type="caution">
    <text evidence="6">The sequence shown here is derived from an EMBL/GenBank/DDBJ whole genome shotgun (WGS) entry which is preliminary data.</text>
</comment>
<accession>A0A2W5TDF1</accession>
<organism evidence="6 7">
    <name type="scientific">Archangium gephyra</name>
    <dbReference type="NCBI Taxonomy" id="48"/>
    <lineage>
        <taxon>Bacteria</taxon>
        <taxon>Pseudomonadati</taxon>
        <taxon>Myxococcota</taxon>
        <taxon>Myxococcia</taxon>
        <taxon>Myxococcales</taxon>
        <taxon>Cystobacterineae</taxon>
        <taxon>Archangiaceae</taxon>
        <taxon>Archangium</taxon>
    </lineage>
</organism>
<sequence>MLPFTSPLEPMLAEAQDEIPSGDGWFYEPKWDGFRSIVFRDGDAVHLCSRNGQPLERYFPDVVAGLKRSLPERIVIDGEIILPGEKGLDFDALGQRIHPAASRIKRLSEETPAGFVAFDCLALGDDDLREKGTLERRGVLRRNFQGHGAFFVTPHTMDAAEAKRWFEEFEGAGCDGVIARRVELGYRPGERVMVKIKHGRTVDVVVGAYREGKKPGTVGSLLLGLYDEHGVFHLVGHTSSFSAKEKAALVDFLKPYVGESFGEGRAPDQPNRWSNGKQPAPTVHLRPELVCEVRYDYLQGPRFRHAATFLRWRDDKNPKDCLFSQLLPPNPFSLEKIVALSPSRVAST</sequence>
<evidence type="ECO:0000256" key="3">
    <source>
        <dbReference type="ARBA" id="ARBA00022598"/>
    </source>
</evidence>
<dbReference type="PANTHER" id="PTHR45674:SF4">
    <property type="entry name" value="DNA LIGASE 1"/>
    <property type="match status" value="1"/>
</dbReference>
<comment type="similarity">
    <text evidence="1">Belongs to the ATP-dependent DNA ligase family.</text>
</comment>
<dbReference type="PROSITE" id="PS50160">
    <property type="entry name" value="DNA_LIGASE_A3"/>
    <property type="match status" value="1"/>
</dbReference>
<protein>
    <recommendedName>
        <fullName evidence="2">DNA ligase (ATP)</fullName>
        <ecNumber evidence="2">6.5.1.1</ecNumber>
    </recommendedName>
</protein>
<dbReference type="GO" id="GO:0005524">
    <property type="term" value="F:ATP binding"/>
    <property type="evidence" value="ECO:0007669"/>
    <property type="project" value="InterPro"/>
</dbReference>
<evidence type="ECO:0000313" key="7">
    <source>
        <dbReference type="Proteomes" id="UP000249061"/>
    </source>
</evidence>
<dbReference type="GO" id="GO:0006310">
    <property type="term" value="P:DNA recombination"/>
    <property type="evidence" value="ECO:0007669"/>
    <property type="project" value="InterPro"/>
</dbReference>